<evidence type="ECO:0000313" key="2">
    <source>
        <dbReference type="Proteomes" id="UP000035086"/>
    </source>
</evidence>
<name>A0ABM6FSH0_PANPU</name>
<evidence type="ECO:0000313" key="1">
    <source>
        <dbReference type="EMBL" id="APD13501.1"/>
    </source>
</evidence>
<dbReference type="Proteomes" id="UP000035086">
    <property type="component" value="Chromosome"/>
</dbReference>
<accession>A0ABM6FSH0</accession>
<sequence>MADDGAGCGCCRNGSGRVRCVERHETLVQMPGAAVGTDGANGNAVSHETASVLPGAPSTLPFVVGAQPRHRVS</sequence>
<reference evidence="1" key="1">
    <citation type="submission" date="2016-11" db="EMBL/GenBank/DDBJ databases">
        <title>Complete Genome Sequencing of Pandoraea pulmonicola DSM 16583.</title>
        <authorList>
            <person name="Chan K.-G."/>
        </authorList>
    </citation>
    <scope>NUCLEOTIDE SEQUENCE</scope>
    <source>
        <strain evidence="1">DSM 16583</strain>
    </source>
</reference>
<proteinExistence type="predicted"/>
<gene>
    <name evidence="1" type="ORF">RO07_25440</name>
</gene>
<protein>
    <submittedName>
        <fullName evidence="1">Uncharacterized protein</fullName>
    </submittedName>
</protein>
<organism evidence="1 2">
    <name type="scientific">Pandoraea pulmonicola</name>
    <dbReference type="NCBI Taxonomy" id="93221"/>
    <lineage>
        <taxon>Bacteria</taxon>
        <taxon>Pseudomonadati</taxon>
        <taxon>Pseudomonadota</taxon>
        <taxon>Betaproteobacteria</taxon>
        <taxon>Burkholderiales</taxon>
        <taxon>Burkholderiaceae</taxon>
        <taxon>Pandoraea</taxon>
    </lineage>
</organism>
<keyword evidence="2" id="KW-1185">Reference proteome</keyword>
<dbReference type="EMBL" id="CP010310">
    <property type="protein sequence ID" value="APD13501.1"/>
    <property type="molecule type" value="Genomic_DNA"/>
</dbReference>